<accession>A0A8H6VUM2</accession>
<sequence length="446" mass="50402">MPPNRSASAPETAALLVSVMKDNAELKSALEVKSKDVQAAEHALVLLVEENQALGKEANEAREDAEMVQRRLKHTVERLEDAEDDVERLKSALRERDRAISRLEEENAMLTEANEHLSRRREDQDRYKERNATQQPSQARISRFSAPKSDKKEPGEVSWPSPAVPPPPYSSSPTLTKPSFTLDRNRTLPSTSTRWNAEKPANERTILNQYMYSLPLPSNLRMDKFDEANAVERFDSADTIYEDFPSSRPPLFLPGRMLWVPPRGGYEPRGGHALAYAPTHEYIGDAWREHTHLTSLASREVDLFFSHHERLYYAGVYRVLSLRGVTGYTPGGELPTSEISQPALFRAMHVRQHAPEDVAKLRRNPAFGDGRPTVECFGLQFLRYDDRVRDTLCARFAGAAGRLQDRIGGKRRWDEQAGEGEGATGKKAKSDGKLYENKVWVRPGLK</sequence>
<protein>
    <submittedName>
        <fullName evidence="2">Uncharacterized protein</fullName>
    </submittedName>
</protein>
<reference evidence="2" key="1">
    <citation type="submission" date="2020-05" db="EMBL/GenBank/DDBJ databases">
        <title>Mycena genomes resolve the evolution of fungal bioluminescence.</title>
        <authorList>
            <person name="Tsai I.J."/>
        </authorList>
    </citation>
    <scope>NUCLEOTIDE SEQUENCE</scope>
    <source>
        <strain evidence="2">171206Taipei</strain>
    </source>
</reference>
<evidence type="ECO:0000313" key="2">
    <source>
        <dbReference type="EMBL" id="KAF7292561.1"/>
    </source>
</evidence>
<comment type="caution">
    <text evidence="2">The sequence shown here is derived from an EMBL/GenBank/DDBJ whole genome shotgun (WGS) entry which is preliminary data.</text>
</comment>
<dbReference type="RefSeq" id="XP_037214989.1">
    <property type="nucleotide sequence ID" value="XM_037368063.1"/>
</dbReference>
<feature type="compositionally biased region" description="Basic and acidic residues" evidence="1">
    <location>
        <begin position="113"/>
        <end position="131"/>
    </location>
</feature>
<proteinExistence type="predicted"/>
<feature type="region of interest" description="Disordered" evidence="1">
    <location>
        <begin position="111"/>
        <end position="200"/>
    </location>
</feature>
<organism evidence="2 3">
    <name type="scientific">Mycena indigotica</name>
    <dbReference type="NCBI Taxonomy" id="2126181"/>
    <lineage>
        <taxon>Eukaryota</taxon>
        <taxon>Fungi</taxon>
        <taxon>Dikarya</taxon>
        <taxon>Basidiomycota</taxon>
        <taxon>Agaricomycotina</taxon>
        <taxon>Agaricomycetes</taxon>
        <taxon>Agaricomycetidae</taxon>
        <taxon>Agaricales</taxon>
        <taxon>Marasmiineae</taxon>
        <taxon>Mycenaceae</taxon>
        <taxon>Mycena</taxon>
    </lineage>
</organism>
<dbReference type="Proteomes" id="UP000636479">
    <property type="component" value="Unassembled WGS sequence"/>
</dbReference>
<gene>
    <name evidence="2" type="ORF">MIND_01153400</name>
</gene>
<evidence type="ECO:0000313" key="3">
    <source>
        <dbReference type="Proteomes" id="UP000636479"/>
    </source>
</evidence>
<dbReference type="GeneID" id="59350579"/>
<evidence type="ECO:0000256" key="1">
    <source>
        <dbReference type="SAM" id="MobiDB-lite"/>
    </source>
</evidence>
<dbReference type="OrthoDB" id="3060478at2759"/>
<name>A0A8H6VUM2_9AGAR</name>
<keyword evidence="3" id="KW-1185">Reference proteome</keyword>
<dbReference type="EMBL" id="JACAZF010000011">
    <property type="protein sequence ID" value="KAF7292561.1"/>
    <property type="molecule type" value="Genomic_DNA"/>
</dbReference>
<feature type="region of interest" description="Disordered" evidence="1">
    <location>
        <begin position="411"/>
        <end position="430"/>
    </location>
</feature>
<dbReference type="AlphaFoldDB" id="A0A8H6VUM2"/>